<dbReference type="GO" id="GO:0008194">
    <property type="term" value="F:UDP-glycosyltransferase activity"/>
    <property type="evidence" value="ECO:0007669"/>
    <property type="project" value="InterPro"/>
</dbReference>
<dbReference type="EMBL" id="KI392060">
    <property type="protein sequence ID" value="ERN20299.1"/>
    <property type="molecule type" value="Genomic_DNA"/>
</dbReference>
<dbReference type="CDD" id="cd03784">
    <property type="entry name" value="GT1_Gtf-like"/>
    <property type="match status" value="1"/>
</dbReference>
<dbReference type="PANTHER" id="PTHR48045">
    <property type="entry name" value="UDP-GLYCOSYLTRANSFERASE 72B1"/>
    <property type="match status" value="1"/>
</dbReference>
<evidence type="ECO:0000313" key="2">
    <source>
        <dbReference type="EMBL" id="ERN20299.1"/>
    </source>
</evidence>
<gene>
    <name evidence="2" type="ORF">AMTR_s00066p00178280</name>
</gene>
<dbReference type="OMA" id="IGCFATH"/>
<dbReference type="InterPro" id="IPR002213">
    <property type="entry name" value="UDP_glucos_trans"/>
</dbReference>
<protein>
    <recommendedName>
        <fullName evidence="4">UDP-glycosyltransferases domain-containing protein</fullName>
    </recommendedName>
</protein>
<accession>U5DCN8</accession>
<sequence>MAVLPTEQMEEIANALGSSKRPVLWVVRPPLAHLKGGNSLLEGFVEAKPEQGLVVPLCPQLDVLAHRAIGCFATHCRWNSTLEGLGVSMITAPLRSDQPTNSKFVSDVWEMGLRVGVDQNEVFRREELERWPWKGRGALS</sequence>
<keyword evidence="3" id="KW-1185">Reference proteome</keyword>
<dbReference type="Gramene" id="ERN20299">
    <property type="protein sequence ID" value="ERN20299"/>
    <property type="gene ID" value="AMTR_s00066p00178280"/>
</dbReference>
<dbReference type="Pfam" id="PF00201">
    <property type="entry name" value="UDPGT"/>
    <property type="match status" value="1"/>
</dbReference>
<dbReference type="PANTHER" id="PTHR48045:SF26">
    <property type="entry name" value="UDP-GLYCOSYLTRANSFERASE 74E2-LIKE"/>
    <property type="match status" value="1"/>
</dbReference>
<proteinExistence type="predicted"/>
<dbReference type="AlphaFoldDB" id="U5DCN8"/>
<dbReference type="eggNOG" id="KOG1192">
    <property type="taxonomic scope" value="Eukaryota"/>
</dbReference>
<dbReference type="STRING" id="13333.U5DCN8"/>
<keyword evidence="1" id="KW-0808">Transferase</keyword>
<dbReference type="HOGENOM" id="CLU_001724_1_3_1"/>
<organism evidence="2 3">
    <name type="scientific">Amborella trichopoda</name>
    <dbReference type="NCBI Taxonomy" id="13333"/>
    <lineage>
        <taxon>Eukaryota</taxon>
        <taxon>Viridiplantae</taxon>
        <taxon>Streptophyta</taxon>
        <taxon>Embryophyta</taxon>
        <taxon>Tracheophyta</taxon>
        <taxon>Spermatophyta</taxon>
        <taxon>Magnoliopsida</taxon>
        <taxon>Amborellales</taxon>
        <taxon>Amborellaceae</taxon>
        <taxon>Amborella</taxon>
    </lineage>
</organism>
<reference evidence="3" key="1">
    <citation type="journal article" date="2013" name="Science">
        <title>The Amborella genome and the evolution of flowering plants.</title>
        <authorList>
            <consortium name="Amborella Genome Project"/>
        </authorList>
    </citation>
    <scope>NUCLEOTIDE SEQUENCE [LARGE SCALE GENOMIC DNA]</scope>
</reference>
<dbReference type="OrthoDB" id="5835829at2759"/>
<dbReference type="KEGG" id="atr:18448709"/>
<dbReference type="Proteomes" id="UP000017836">
    <property type="component" value="Unassembled WGS sequence"/>
</dbReference>
<evidence type="ECO:0000313" key="3">
    <source>
        <dbReference type="Proteomes" id="UP000017836"/>
    </source>
</evidence>
<dbReference type="SUPFAM" id="SSF53756">
    <property type="entry name" value="UDP-Glycosyltransferase/glycogen phosphorylase"/>
    <property type="match status" value="1"/>
</dbReference>
<dbReference type="Gene3D" id="3.40.50.2000">
    <property type="entry name" value="Glycogen Phosphorylase B"/>
    <property type="match status" value="1"/>
</dbReference>
<evidence type="ECO:0008006" key="4">
    <source>
        <dbReference type="Google" id="ProtNLM"/>
    </source>
</evidence>
<name>U5DCN8_AMBTC</name>
<evidence type="ECO:0000256" key="1">
    <source>
        <dbReference type="ARBA" id="ARBA00022679"/>
    </source>
</evidence>